<name>A0ACB7GW63_MANES</name>
<proteinExistence type="predicted"/>
<evidence type="ECO:0000313" key="1">
    <source>
        <dbReference type="EMBL" id="KAG8643994.1"/>
    </source>
</evidence>
<comment type="caution">
    <text evidence="1">The sequence shown here is derived from an EMBL/GenBank/DDBJ whole genome shotgun (WGS) entry which is preliminary data.</text>
</comment>
<keyword evidence="2" id="KW-1185">Reference proteome</keyword>
<reference evidence="2" key="1">
    <citation type="journal article" date="2016" name="Nat. Biotechnol.">
        <title>Sequencing wild and cultivated cassava and related species reveals extensive interspecific hybridization and genetic diversity.</title>
        <authorList>
            <person name="Bredeson J.V."/>
            <person name="Lyons J.B."/>
            <person name="Prochnik S.E."/>
            <person name="Wu G.A."/>
            <person name="Ha C.M."/>
            <person name="Edsinger-Gonzales E."/>
            <person name="Grimwood J."/>
            <person name="Schmutz J."/>
            <person name="Rabbi I.Y."/>
            <person name="Egesi C."/>
            <person name="Nauluvula P."/>
            <person name="Lebot V."/>
            <person name="Ndunguru J."/>
            <person name="Mkamilo G."/>
            <person name="Bart R.S."/>
            <person name="Setter T.L."/>
            <person name="Gleadow R.M."/>
            <person name="Kulakow P."/>
            <person name="Ferguson M.E."/>
            <person name="Rounsley S."/>
            <person name="Rokhsar D.S."/>
        </authorList>
    </citation>
    <scope>NUCLEOTIDE SEQUENCE [LARGE SCALE GENOMIC DNA]</scope>
    <source>
        <strain evidence="2">cv. AM560-2</strain>
    </source>
</reference>
<dbReference type="Proteomes" id="UP000091857">
    <property type="component" value="Chromosome 11"/>
</dbReference>
<sequence length="98" mass="11284">MVLVLNAQRGRPSSISLDLQISWEPNHVITYEMCLSRDHIAISTQFNKGYGESFGHIYMYMRLARIATQSKTSSHLRPSKFKQVLDQEFDNGYLLAEC</sequence>
<gene>
    <name evidence="1" type="ORF">MANES_11G068412v8</name>
</gene>
<accession>A0ACB7GW63</accession>
<evidence type="ECO:0000313" key="2">
    <source>
        <dbReference type="Proteomes" id="UP000091857"/>
    </source>
</evidence>
<dbReference type="EMBL" id="CM004397">
    <property type="protein sequence ID" value="KAG8643994.1"/>
    <property type="molecule type" value="Genomic_DNA"/>
</dbReference>
<organism evidence="1 2">
    <name type="scientific">Manihot esculenta</name>
    <name type="common">Cassava</name>
    <name type="synonym">Jatropha manihot</name>
    <dbReference type="NCBI Taxonomy" id="3983"/>
    <lineage>
        <taxon>Eukaryota</taxon>
        <taxon>Viridiplantae</taxon>
        <taxon>Streptophyta</taxon>
        <taxon>Embryophyta</taxon>
        <taxon>Tracheophyta</taxon>
        <taxon>Spermatophyta</taxon>
        <taxon>Magnoliopsida</taxon>
        <taxon>eudicotyledons</taxon>
        <taxon>Gunneridae</taxon>
        <taxon>Pentapetalae</taxon>
        <taxon>rosids</taxon>
        <taxon>fabids</taxon>
        <taxon>Malpighiales</taxon>
        <taxon>Euphorbiaceae</taxon>
        <taxon>Crotonoideae</taxon>
        <taxon>Manihoteae</taxon>
        <taxon>Manihot</taxon>
    </lineage>
</organism>
<protein>
    <submittedName>
        <fullName evidence="1">Uncharacterized protein</fullName>
    </submittedName>
</protein>